<evidence type="ECO:0000259" key="5">
    <source>
        <dbReference type="Pfam" id="PF17766"/>
    </source>
</evidence>
<dbReference type="Pfam" id="PF17766">
    <property type="entry name" value="fn3_6"/>
    <property type="match status" value="1"/>
</dbReference>
<dbReference type="Proteomes" id="UP000813462">
    <property type="component" value="Unassembled WGS sequence"/>
</dbReference>
<evidence type="ECO:0000259" key="4">
    <source>
        <dbReference type="Pfam" id="PF02225"/>
    </source>
</evidence>
<organism evidence="6 7">
    <name type="scientific">Ziziphus jujuba var. spinosa</name>
    <dbReference type="NCBI Taxonomy" id="714518"/>
    <lineage>
        <taxon>Eukaryota</taxon>
        <taxon>Viridiplantae</taxon>
        <taxon>Streptophyta</taxon>
        <taxon>Embryophyta</taxon>
        <taxon>Tracheophyta</taxon>
        <taxon>Spermatophyta</taxon>
        <taxon>Magnoliopsida</taxon>
        <taxon>eudicotyledons</taxon>
        <taxon>Gunneridae</taxon>
        <taxon>Pentapetalae</taxon>
        <taxon>rosids</taxon>
        <taxon>fabids</taxon>
        <taxon>Rosales</taxon>
        <taxon>Rhamnaceae</taxon>
        <taxon>Paliureae</taxon>
        <taxon>Ziziphus</taxon>
    </lineage>
</organism>
<comment type="subcellular location">
    <subcellularLocation>
        <location evidence="1">Secreted</location>
    </subcellularLocation>
</comment>
<dbReference type="SUPFAM" id="SSF52743">
    <property type="entry name" value="Subtilisin-like"/>
    <property type="match status" value="1"/>
</dbReference>
<accession>A0A978UD28</accession>
<dbReference type="GO" id="GO:0004252">
    <property type="term" value="F:serine-type endopeptidase activity"/>
    <property type="evidence" value="ECO:0007669"/>
    <property type="project" value="InterPro"/>
</dbReference>
<evidence type="ECO:0000256" key="1">
    <source>
        <dbReference type="ARBA" id="ARBA00004613"/>
    </source>
</evidence>
<dbReference type="PANTHER" id="PTHR10795">
    <property type="entry name" value="PROPROTEIN CONVERTASE SUBTILISIN/KEXIN"/>
    <property type="match status" value="1"/>
</dbReference>
<feature type="domain" description="PA" evidence="4">
    <location>
        <begin position="27"/>
        <end position="98"/>
    </location>
</feature>
<name>A0A978UD28_ZIZJJ</name>
<reference evidence="6" key="1">
    <citation type="journal article" date="2021" name="Front. Plant Sci.">
        <title>Chromosome-Scale Genome Assembly for Chinese Sour Jujube and Insights Into Its Genome Evolution and Domestication Signature.</title>
        <authorList>
            <person name="Shen L.-Y."/>
            <person name="Luo H."/>
            <person name="Wang X.-L."/>
            <person name="Wang X.-M."/>
            <person name="Qiu X.-J."/>
            <person name="Liu H."/>
            <person name="Zhou S.-S."/>
            <person name="Jia K.-H."/>
            <person name="Nie S."/>
            <person name="Bao Y.-T."/>
            <person name="Zhang R.-G."/>
            <person name="Yun Q.-Z."/>
            <person name="Chai Y.-H."/>
            <person name="Lu J.-Y."/>
            <person name="Li Y."/>
            <person name="Zhao S.-W."/>
            <person name="Mao J.-F."/>
            <person name="Jia S.-G."/>
            <person name="Mao Y.-M."/>
        </authorList>
    </citation>
    <scope>NUCLEOTIDE SEQUENCE</scope>
    <source>
        <strain evidence="6">AT0</strain>
        <tissue evidence="6">Leaf</tissue>
    </source>
</reference>
<evidence type="ECO:0000313" key="7">
    <source>
        <dbReference type="Proteomes" id="UP000813462"/>
    </source>
</evidence>
<proteinExistence type="inferred from homology"/>
<dbReference type="Gene3D" id="3.40.50.200">
    <property type="entry name" value="Peptidase S8/S53 domain"/>
    <property type="match status" value="1"/>
</dbReference>
<dbReference type="EMBL" id="JAEACU010000012">
    <property type="protein sequence ID" value="KAH7512671.1"/>
    <property type="molecule type" value="Genomic_DNA"/>
</dbReference>
<comment type="caution">
    <text evidence="6">The sequence shown here is derived from an EMBL/GenBank/DDBJ whole genome shotgun (WGS) entry which is preliminary data.</text>
</comment>
<dbReference type="InterPro" id="IPR003137">
    <property type="entry name" value="PA_domain"/>
</dbReference>
<feature type="domain" description="Subtilisin-like protease fibronectin type-III" evidence="5">
    <location>
        <begin position="282"/>
        <end position="352"/>
    </location>
</feature>
<dbReference type="CDD" id="cd02120">
    <property type="entry name" value="PA_subtilisin_like"/>
    <property type="match status" value="1"/>
</dbReference>
<dbReference type="Gene3D" id="2.60.40.2310">
    <property type="match status" value="1"/>
</dbReference>
<comment type="similarity">
    <text evidence="2">Belongs to the peptidase S8 family.</text>
</comment>
<dbReference type="GO" id="GO:0006508">
    <property type="term" value="P:proteolysis"/>
    <property type="evidence" value="ECO:0007669"/>
    <property type="project" value="InterPro"/>
</dbReference>
<keyword evidence="3" id="KW-0732">Signal</keyword>
<dbReference type="Gene3D" id="3.50.30.30">
    <property type="match status" value="1"/>
</dbReference>
<evidence type="ECO:0000256" key="3">
    <source>
        <dbReference type="ARBA" id="ARBA00022729"/>
    </source>
</evidence>
<dbReference type="AlphaFoldDB" id="A0A978UD28"/>
<dbReference type="InterPro" id="IPR041469">
    <property type="entry name" value="Subtilisin-like_FN3"/>
</dbReference>
<evidence type="ECO:0000256" key="2">
    <source>
        <dbReference type="ARBA" id="ARBA00011073"/>
    </source>
</evidence>
<dbReference type="InterPro" id="IPR036852">
    <property type="entry name" value="Peptidase_S8/S53_dom_sf"/>
</dbReference>
<dbReference type="Pfam" id="PF02225">
    <property type="entry name" value="PA"/>
    <property type="match status" value="1"/>
</dbReference>
<dbReference type="GO" id="GO:0005576">
    <property type="term" value="C:extracellular region"/>
    <property type="evidence" value="ECO:0007669"/>
    <property type="project" value="UniProtKB-SubCell"/>
</dbReference>
<protein>
    <submittedName>
        <fullName evidence="6">Uncharacterized protein</fullName>
    </submittedName>
</protein>
<evidence type="ECO:0000313" key="6">
    <source>
        <dbReference type="EMBL" id="KAH7512671.1"/>
    </source>
</evidence>
<dbReference type="InterPro" id="IPR045051">
    <property type="entry name" value="SBT"/>
</dbReference>
<sequence>MKLLGFSLSEQAPLTEPYKLLQGLEMDDGSLIKMDVKGKIVLCETGGWVSRTAKGYEVRSAGGAAMIVIKRKQDGYTTLAEDHVLPATHLDYASGLKIKAYINSIQDPKATILFRGTVIGESSSVALAVPFFSSKGPSKASPRILKPDIIGPGVNILAAYPFPSDNDIAMKTKSIGIAALLKSFHPDWSPADIKSAIMTAADVVNHHGKPMFDETLSPVDVFAIGASHVNPSKANGPSLVYDIQPDDYIPYLCGLNYTDKQVEVITQSSVKCSKVESIAKTQLNYPSFSVVLRTESLTFTRTVTNIGDAKSTYTLERSVPPGVDITVIPEKLVFSEINQKATYTVEFIPQSKQFGEIYP</sequence>
<gene>
    <name evidence="6" type="ORF">FEM48_Zijuj12G0115600</name>
</gene>